<evidence type="ECO:0000256" key="1">
    <source>
        <dbReference type="SAM" id="Phobius"/>
    </source>
</evidence>
<protein>
    <submittedName>
        <fullName evidence="2">Uncharacterized protein</fullName>
    </submittedName>
</protein>
<feature type="transmembrane region" description="Helical" evidence="1">
    <location>
        <begin position="7"/>
        <end position="24"/>
    </location>
</feature>
<feature type="transmembrane region" description="Helical" evidence="1">
    <location>
        <begin position="36"/>
        <end position="57"/>
    </location>
</feature>
<dbReference type="EMBL" id="BORW01000002">
    <property type="protein sequence ID" value="GIO65824.1"/>
    <property type="molecule type" value="Genomic_DNA"/>
</dbReference>
<name>A0ABQ4LRD0_9BACL</name>
<keyword evidence="1" id="KW-0472">Membrane</keyword>
<evidence type="ECO:0000313" key="3">
    <source>
        <dbReference type="Proteomes" id="UP000680638"/>
    </source>
</evidence>
<sequence length="66" mass="7548">MKNRNVTGMVVAVIYSIVLYGFLIEAPPGEIPNHPRWAYLMIPLGAIAIMALFDFVIKYDFFKDKK</sequence>
<comment type="caution">
    <text evidence="2">The sequence shown here is derived from an EMBL/GenBank/DDBJ whole genome shotgun (WGS) entry which is preliminary data.</text>
</comment>
<evidence type="ECO:0000313" key="2">
    <source>
        <dbReference type="EMBL" id="GIO65824.1"/>
    </source>
</evidence>
<accession>A0ABQ4LRD0</accession>
<organism evidence="2 3">
    <name type="scientific">Paenibacillus cookii</name>
    <dbReference type="NCBI Taxonomy" id="157839"/>
    <lineage>
        <taxon>Bacteria</taxon>
        <taxon>Bacillati</taxon>
        <taxon>Bacillota</taxon>
        <taxon>Bacilli</taxon>
        <taxon>Bacillales</taxon>
        <taxon>Paenibacillaceae</taxon>
        <taxon>Paenibacillus</taxon>
    </lineage>
</organism>
<reference evidence="2 3" key="1">
    <citation type="submission" date="2021-03" db="EMBL/GenBank/DDBJ databases">
        <title>Antimicrobial resistance genes in bacteria isolated from Japanese honey, and their potential for conferring macrolide and lincosamide resistance in the American foulbrood pathogen Paenibacillus larvae.</title>
        <authorList>
            <person name="Okamoto M."/>
            <person name="Kumagai M."/>
            <person name="Kanamori H."/>
            <person name="Takamatsu D."/>
        </authorList>
    </citation>
    <scope>NUCLEOTIDE SEQUENCE [LARGE SCALE GENOMIC DNA]</scope>
    <source>
        <strain evidence="2 3">J21TS3</strain>
    </source>
</reference>
<keyword evidence="3" id="KW-1185">Reference proteome</keyword>
<gene>
    <name evidence="2" type="ORF">J21TS3_06450</name>
</gene>
<keyword evidence="1" id="KW-0812">Transmembrane</keyword>
<dbReference type="Proteomes" id="UP000680638">
    <property type="component" value="Unassembled WGS sequence"/>
</dbReference>
<keyword evidence="1" id="KW-1133">Transmembrane helix</keyword>
<dbReference type="RefSeq" id="WP_212947560.1">
    <property type="nucleotide sequence ID" value="NZ_BORW01000002.1"/>
</dbReference>
<proteinExistence type="predicted"/>